<sequence length="130" mass="14628">MKIFSRSSSELEMIHAKERSSSYQTASTSTRQAHQAQPRQQQQQQATPPAQTAACAAVGTTDFDSSFKYENIPANNQALMADKSEVPPQVYENLCTQACIDKVLGYKKHNQNLIDQNEEFHQMKSEFKKG</sequence>
<reference evidence="2" key="1">
    <citation type="journal article" date="2022" name="Mol. Ecol. Resour.">
        <title>The genomes of chicory, endive, great burdock and yacon provide insights into Asteraceae palaeo-polyploidization history and plant inulin production.</title>
        <authorList>
            <person name="Fan W."/>
            <person name="Wang S."/>
            <person name="Wang H."/>
            <person name="Wang A."/>
            <person name="Jiang F."/>
            <person name="Liu H."/>
            <person name="Zhao H."/>
            <person name="Xu D."/>
            <person name="Zhang Y."/>
        </authorList>
    </citation>
    <scope>NUCLEOTIDE SEQUENCE [LARGE SCALE GENOMIC DNA]</scope>
    <source>
        <strain evidence="2">cv. Yunnan</strain>
    </source>
</reference>
<organism evidence="1 2">
    <name type="scientific">Smallanthus sonchifolius</name>
    <dbReference type="NCBI Taxonomy" id="185202"/>
    <lineage>
        <taxon>Eukaryota</taxon>
        <taxon>Viridiplantae</taxon>
        <taxon>Streptophyta</taxon>
        <taxon>Embryophyta</taxon>
        <taxon>Tracheophyta</taxon>
        <taxon>Spermatophyta</taxon>
        <taxon>Magnoliopsida</taxon>
        <taxon>eudicotyledons</taxon>
        <taxon>Gunneridae</taxon>
        <taxon>Pentapetalae</taxon>
        <taxon>asterids</taxon>
        <taxon>campanulids</taxon>
        <taxon>Asterales</taxon>
        <taxon>Asteraceae</taxon>
        <taxon>Asteroideae</taxon>
        <taxon>Heliantheae alliance</taxon>
        <taxon>Millerieae</taxon>
        <taxon>Smallanthus</taxon>
    </lineage>
</organism>
<keyword evidence="2" id="KW-1185">Reference proteome</keyword>
<comment type="caution">
    <text evidence="1">The sequence shown here is derived from an EMBL/GenBank/DDBJ whole genome shotgun (WGS) entry which is preliminary data.</text>
</comment>
<proteinExistence type="predicted"/>
<dbReference type="EMBL" id="CM042025">
    <property type="protein sequence ID" value="KAI3808300.1"/>
    <property type="molecule type" value="Genomic_DNA"/>
</dbReference>
<protein>
    <submittedName>
        <fullName evidence="1">Uncharacterized protein</fullName>
    </submittedName>
</protein>
<reference evidence="1 2" key="2">
    <citation type="journal article" date="2022" name="Mol. Ecol. Resour.">
        <title>The genomes of chicory, endive, great burdock and yacon provide insights into Asteraceae paleo-polyploidization history and plant inulin production.</title>
        <authorList>
            <person name="Fan W."/>
            <person name="Wang S."/>
            <person name="Wang H."/>
            <person name="Wang A."/>
            <person name="Jiang F."/>
            <person name="Liu H."/>
            <person name="Zhao H."/>
            <person name="Xu D."/>
            <person name="Zhang Y."/>
        </authorList>
    </citation>
    <scope>NUCLEOTIDE SEQUENCE [LARGE SCALE GENOMIC DNA]</scope>
    <source>
        <strain evidence="2">cv. Yunnan</strain>
        <tissue evidence="1">Leaves</tissue>
    </source>
</reference>
<accession>A0ACB9ILE9</accession>
<gene>
    <name evidence="1" type="ORF">L1987_24249</name>
</gene>
<dbReference type="Proteomes" id="UP001056120">
    <property type="component" value="Linkage Group LG08"/>
</dbReference>
<evidence type="ECO:0000313" key="2">
    <source>
        <dbReference type="Proteomes" id="UP001056120"/>
    </source>
</evidence>
<evidence type="ECO:0000313" key="1">
    <source>
        <dbReference type="EMBL" id="KAI3808300.1"/>
    </source>
</evidence>
<name>A0ACB9ILE9_9ASTR</name>